<dbReference type="Gene3D" id="1.25.10.10">
    <property type="entry name" value="Leucine-rich Repeat Variant"/>
    <property type="match status" value="3"/>
</dbReference>
<evidence type="ECO:0000256" key="3">
    <source>
        <dbReference type="ARBA" id="ARBA00022517"/>
    </source>
</evidence>
<dbReference type="SMART" id="SM01036">
    <property type="entry name" value="BP28CT"/>
    <property type="match status" value="1"/>
</dbReference>
<comment type="subcellular location">
    <subcellularLocation>
        <location evidence="1 7">Nucleus</location>
        <location evidence="1 7">Nucleolus</location>
    </subcellularLocation>
</comment>
<dbReference type="InterPro" id="IPR056473">
    <property type="entry name" value="HEAT_Utp10/HEAT1"/>
</dbReference>
<dbReference type="SUPFAM" id="SSF48371">
    <property type="entry name" value="ARM repeat"/>
    <property type="match status" value="2"/>
</dbReference>
<feature type="domain" description="BP28 C-terminal" evidence="9">
    <location>
        <begin position="1767"/>
        <end position="1959"/>
    </location>
</feature>
<name>A0A6A3KRG1_9STRA</name>
<dbReference type="GO" id="GO:0032040">
    <property type="term" value="C:small-subunit processome"/>
    <property type="evidence" value="ECO:0007669"/>
    <property type="project" value="TreeGrafter"/>
</dbReference>
<dbReference type="Proteomes" id="UP000429607">
    <property type="component" value="Unassembled WGS sequence"/>
</dbReference>
<dbReference type="EMBL" id="QXFV01001281">
    <property type="protein sequence ID" value="KAE9009901.1"/>
    <property type="molecule type" value="Genomic_DNA"/>
</dbReference>
<keyword evidence="3 7" id="KW-0690">Ribosome biogenesis</keyword>
<comment type="caution">
    <text evidence="11">The sequence shown here is derived from an EMBL/GenBank/DDBJ whole genome shotgun (WGS) entry which is preliminary data.</text>
</comment>
<evidence type="ECO:0000256" key="5">
    <source>
        <dbReference type="ARBA" id="ARBA00023242"/>
    </source>
</evidence>
<dbReference type="Pfam" id="PF08146">
    <property type="entry name" value="BP28CT"/>
    <property type="match status" value="1"/>
</dbReference>
<evidence type="ECO:0000313" key="11">
    <source>
        <dbReference type="EMBL" id="KAE9009901.1"/>
    </source>
</evidence>
<dbReference type="GO" id="GO:0000462">
    <property type="term" value="P:maturation of SSU-rRNA from tricistronic rRNA transcript (SSU-rRNA, 5.8S rRNA, LSU-rRNA)"/>
    <property type="evidence" value="ECO:0007669"/>
    <property type="project" value="TreeGrafter"/>
</dbReference>
<dbReference type="InterPro" id="IPR016024">
    <property type="entry name" value="ARM-type_fold"/>
</dbReference>
<evidence type="ECO:0000256" key="2">
    <source>
        <dbReference type="ARBA" id="ARBA00010559"/>
    </source>
</evidence>
<keyword evidence="6 7" id="KW-0687">Ribonucleoprotein</keyword>
<evidence type="ECO:0000313" key="13">
    <source>
        <dbReference type="Proteomes" id="UP000435112"/>
    </source>
</evidence>
<organism evidence="11 12">
    <name type="scientific">Phytophthora rubi</name>
    <dbReference type="NCBI Taxonomy" id="129364"/>
    <lineage>
        <taxon>Eukaryota</taxon>
        <taxon>Sar</taxon>
        <taxon>Stramenopiles</taxon>
        <taxon>Oomycota</taxon>
        <taxon>Peronosporomycetes</taxon>
        <taxon>Peronosporales</taxon>
        <taxon>Peronosporaceae</taxon>
        <taxon>Phytophthora</taxon>
    </lineage>
</organism>
<gene>
    <name evidence="11" type="ORF">PR001_g16322</name>
    <name evidence="10" type="ORF">PR002_g16068</name>
</gene>
<dbReference type="InterPro" id="IPR012954">
    <property type="entry name" value="BP28_C_dom"/>
</dbReference>
<dbReference type="OrthoDB" id="31183at2759"/>
<proteinExistence type="inferred from homology"/>
<evidence type="ECO:0000313" key="12">
    <source>
        <dbReference type="Proteomes" id="UP000429607"/>
    </source>
</evidence>
<dbReference type="GO" id="GO:0030515">
    <property type="term" value="F:snoRNA binding"/>
    <property type="evidence" value="ECO:0007669"/>
    <property type="project" value="TreeGrafter"/>
</dbReference>
<dbReference type="GO" id="GO:0034455">
    <property type="term" value="C:t-UTP complex"/>
    <property type="evidence" value="ECO:0007669"/>
    <property type="project" value="TreeGrafter"/>
</dbReference>
<evidence type="ECO:0000259" key="9">
    <source>
        <dbReference type="SMART" id="SM01036"/>
    </source>
</evidence>
<dbReference type="PANTHER" id="PTHR13457:SF1">
    <property type="entry name" value="HEAT REPEAT-CONTAINING PROTEIN 1"/>
    <property type="match status" value="1"/>
</dbReference>
<accession>A0A6A3KRG1</accession>
<protein>
    <recommendedName>
        <fullName evidence="7">HEAT repeat-containing protein 1</fullName>
    </recommendedName>
</protein>
<dbReference type="Proteomes" id="UP000435112">
    <property type="component" value="Unassembled WGS sequence"/>
</dbReference>
<dbReference type="GO" id="GO:0045943">
    <property type="term" value="P:positive regulation of transcription by RNA polymerase I"/>
    <property type="evidence" value="ECO:0007669"/>
    <property type="project" value="TreeGrafter"/>
</dbReference>
<dbReference type="GO" id="GO:0030686">
    <property type="term" value="C:90S preribosome"/>
    <property type="evidence" value="ECO:0007669"/>
    <property type="project" value="TreeGrafter"/>
</dbReference>
<dbReference type="Pfam" id="PF12397">
    <property type="entry name" value="U3snoRNP10"/>
    <property type="match status" value="1"/>
</dbReference>
<keyword evidence="5 7" id="KW-0539">Nucleus</keyword>
<dbReference type="PANTHER" id="PTHR13457">
    <property type="entry name" value="BAP28"/>
    <property type="match status" value="1"/>
</dbReference>
<feature type="compositionally biased region" description="Acidic residues" evidence="8">
    <location>
        <begin position="1898"/>
        <end position="1913"/>
    </location>
</feature>
<feature type="region of interest" description="Disordered" evidence="8">
    <location>
        <begin position="1888"/>
        <end position="1922"/>
    </location>
</feature>
<keyword evidence="4 7" id="KW-0698">rRNA processing</keyword>
<sequence length="2094" mass="232740">MPSALASQLQQLREAGAGSKRRTDTFLYDQREAARLDDETVYNLAWNGLLELKQLDARFEELDADAGVTKLFSRQRIHFHRTQGTKADELELNDALHKVLDALSAYFLLGAAHKVLEFLVRRYEVHRYNVDAVMATIVAYHESSWFVRMVRILHIHETRWEFLLQVKTQGTPLLRAALVQRAIDESSVIEFVFQAAARIGASNPKLTSLYTLVVLQMLEQGNVTEKMLRWLIPQLLTALKSTKFPELQSSAYMIVTKLASKATLTDKVVDALVKSLVKYAQAGAQSNALLCVIFLAQTQPSFRLSSSAGKHLVQMENAADFLRDAAANYESAKFVQLLTLFLTKHMKATDDEYSRLLMTLIESVSVVDTFSDELVEAMLEQAQEHAFAMSNQRVQAISQALVALSKKNATEVDAVVSRLLSNQKMKSKHDKKQVTGFLTETFKNVANSAHFVPLDTNADTSLALALDHPTEHIRYQALITLAKMNDANAETKDHVLTSGDILFRRLLDDSKRIATFMISSSLGDLMLSLSSRKKMLDAIVQAVRKWSSRGEPSVVEAIVDFVLKNFRKTASSEIDEKLLVLFISVLDTENSSKKSIASVDTAWTWIAALTHPFGVSASKASKNDEKTIADLADNFGHALAANVPGLLPFCLQWTQKSEFNECPMTSFLIEVLSAARTQLVAKKSKTKKTKEEQASLDQSFRFVLKKEFVSLCEENASEKQIAQAVRVASKLSEVMSDACAVSRYDFDLCVATLLQSPTPVFIRIQECLLELFHGALEAQLLPTMARIVTRPDSSTDVLSVLAKTRSLDIISAVLEGFSYSESDEELQQLVNAIPVVIVALSDSSKVVRQAAVSCLDRWVLSCGDAVRESTSKNLKVLQNASTFFLQAKQDMMMDANSVVTLCGTYSAQEDSSSFNQLLMDFVSSASSDEMCVAVKLLELLKPVQTQSFWLQSVDFFQQALTGCSTSGAVGETAKLLTEFLAHYLDPVVAITTTKQGKTAVSRVFLDAVLATLRPDKEAIAHLQTVQLFAVTNLSATFYEALDDVSRNIVVDKLLRLLMSADEAVASKLIQCLNALPISYNTFARLLKEQLGSTLEFAELSCVLEVLAIKVDSSSSYEEPTADISKLLTTLCDVLALFCDPKHESVVSEYILQVLFSCLRRVCEVSSSSSKKANGHSAKTAKHAATDVKPELLVNHSLTCLACTSSPQTRNEALLFISSLVNLHPASVLASLDKILSFVGASSIRQEDEYSFHVLETIIKAVVPHIVEAKNHQDDQLITPQRFIGLFVSSFSQIPKSKRGALFEVVVGSLGSELLPYCAVALLQHAAVVEDMDTQRERVQFAHNLCFSFTCSEQVSSLVMILRMARDLLPHVVEDAETDTDEMEDDDDDVEYERFVLDERLASSNGLCRQFNSILVKFVTAHLRARELHRKILSYESERDQADEEEEGDVLQHNYLMLAQLVLLYFRRVAGEQSRHDDESGFWTTLASESIEILGALQQLLSTPGFVAVIGELLHHDNSLVRKKAMQLFNERLQEERDSLTSGEALLFIDMLDELDSILQNVEGSENSVNIQTALLSVDILARNFAEGHSKRFQQVLPTIVKYVDQDVVNAPPMTLHLFGCAFVCLSSICRHVGPVVFPLLPKFSPRLLNGIEYCSSTNGVSGTKAVLQCLLAALEVFTDKIPQFLGPYLPAVVRALLSPAVLSTAPSNAQVLMSIDCCFLNLCNHVELRQLLPTLFGAYEHVLTLQSDMSVTRLFSVVATVVNDLDLAGIRKHLPSFARFFVTSLDVRRVHASKLQDLDEVEDEVLECLVQFILKLSEKQLKPLFLKLAEWAQTHVGSSGKSGDISRRIIFFKLVVKLSDRLRGIFVPYYAHVLEFLTSALRESRKVLMQKPPRSSEESDSDDDDDFFASEEEPPTKKVKLGSSTSIVDAKTERELNTLLLSTVVRALDGCFVHDTDGFMEKDRFDVVLSPLVDVLDVLQYDTSMREFVLETVAPCLANLAWAAKSDLLWKPLHYAVLMKSRGDNASVRLAALVTVEKCYQVIGDEFLAMLPESIPFLAELMEDTNDEVEKTCHRVIKQIEDISGESLDQYLTT</sequence>
<dbReference type="InterPro" id="IPR040191">
    <property type="entry name" value="UTP10"/>
</dbReference>
<evidence type="ECO:0000256" key="1">
    <source>
        <dbReference type="ARBA" id="ARBA00004604"/>
    </source>
</evidence>
<comment type="similarity">
    <text evidence="2 7">Belongs to the HEATR1/UTP10 family.</text>
</comment>
<evidence type="ECO:0000256" key="8">
    <source>
        <dbReference type="SAM" id="MobiDB-lite"/>
    </source>
</evidence>
<evidence type="ECO:0000256" key="7">
    <source>
        <dbReference type="RuleBase" id="RU367065"/>
    </source>
</evidence>
<evidence type="ECO:0000313" key="10">
    <source>
        <dbReference type="EMBL" id="KAE9007883.1"/>
    </source>
</evidence>
<dbReference type="InterPro" id="IPR011989">
    <property type="entry name" value="ARM-like"/>
</dbReference>
<evidence type="ECO:0000256" key="6">
    <source>
        <dbReference type="ARBA" id="ARBA00023274"/>
    </source>
</evidence>
<dbReference type="Pfam" id="PF23243">
    <property type="entry name" value="HEAT_HEATR1"/>
    <property type="match status" value="1"/>
</dbReference>
<dbReference type="InterPro" id="IPR022125">
    <property type="entry name" value="U3snoRNP10_N"/>
</dbReference>
<reference evidence="12 13" key="1">
    <citation type="submission" date="2018-09" db="EMBL/GenBank/DDBJ databases">
        <title>Genomic investigation of the strawberry pathogen Phytophthora fragariae indicates pathogenicity is determined by transcriptional variation in three key races.</title>
        <authorList>
            <person name="Adams T.M."/>
            <person name="Armitage A.D."/>
            <person name="Sobczyk M.K."/>
            <person name="Bates H.J."/>
            <person name="Dunwell J.M."/>
            <person name="Nellist C.F."/>
            <person name="Harrison R.J."/>
        </authorList>
    </citation>
    <scope>NUCLEOTIDE SEQUENCE [LARGE SCALE GENOMIC DNA]</scope>
    <source>
        <strain evidence="11 12">SCRP249</strain>
        <strain evidence="10 13">SCRP324</strain>
    </source>
</reference>
<evidence type="ECO:0000256" key="4">
    <source>
        <dbReference type="ARBA" id="ARBA00022552"/>
    </source>
</evidence>
<dbReference type="EMBL" id="QXFU01001206">
    <property type="protein sequence ID" value="KAE9007883.1"/>
    <property type="molecule type" value="Genomic_DNA"/>
</dbReference>
<comment type="function">
    <text evidence="7">Involved in nucleolar processing of pre-18S ribosomal RNA.</text>
</comment>